<feature type="chain" id="PRO_5032677606" evidence="2">
    <location>
        <begin position="24"/>
        <end position="130"/>
    </location>
</feature>
<comment type="caution">
    <text evidence="3">The sequence shown here is derived from an EMBL/GenBank/DDBJ whole genome shotgun (WGS) entry which is preliminary data.</text>
</comment>
<evidence type="ECO:0000256" key="2">
    <source>
        <dbReference type="SAM" id="SignalP"/>
    </source>
</evidence>
<name>A0A834ALC0_9CHIR</name>
<keyword evidence="1" id="KW-1133">Transmembrane helix</keyword>
<evidence type="ECO:0000256" key="1">
    <source>
        <dbReference type="SAM" id="Phobius"/>
    </source>
</evidence>
<evidence type="ECO:0000313" key="4">
    <source>
        <dbReference type="Proteomes" id="UP000664940"/>
    </source>
</evidence>
<accession>A0A834ALC0</accession>
<protein>
    <submittedName>
        <fullName evidence="3">Uncharacterized protein</fullName>
    </submittedName>
</protein>
<keyword evidence="1" id="KW-0812">Transmembrane</keyword>
<keyword evidence="2" id="KW-0732">Signal</keyword>
<organism evidence="3 4">
    <name type="scientific">Phyllostomus discolor</name>
    <name type="common">pale spear-nosed bat</name>
    <dbReference type="NCBI Taxonomy" id="89673"/>
    <lineage>
        <taxon>Eukaryota</taxon>
        <taxon>Metazoa</taxon>
        <taxon>Chordata</taxon>
        <taxon>Craniata</taxon>
        <taxon>Vertebrata</taxon>
        <taxon>Euteleostomi</taxon>
        <taxon>Mammalia</taxon>
        <taxon>Eutheria</taxon>
        <taxon>Laurasiatheria</taxon>
        <taxon>Chiroptera</taxon>
        <taxon>Yangochiroptera</taxon>
        <taxon>Phyllostomidae</taxon>
        <taxon>Phyllostominae</taxon>
        <taxon>Phyllostomus</taxon>
    </lineage>
</organism>
<feature type="transmembrane region" description="Helical" evidence="1">
    <location>
        <begin position="78"/>
        <end position="108"/>
    </location>
</feature>
<proteinExistence type="predicted"/>
<sequence length="130" mass="14965">MKCRSTFTFCLWIFNVPVPLVKATVLFPLNCSCSFVITIDHITLKFFSRFYSNQQVCKFPVTTVSQLLYLHTNVKSSVVSLVTIFFFNVFFLICLACLVFQVTFSIFLSISIKLFPGNSFIHSCIHTIFF</sequence>
<dbReference type="EMBL" id="JABVXQ010000004">
    <property type="protein sequence ID" value="KAF6114540.1"/>
    <property type="molecule type" value="Genomic_DNA"/>
</dbReference>
<dbReference type="AlphaFoldDB" id="A0A834ALC0"/>
<evidence type="ECO:0000313" key="3">
    <source>
        <dbReference type="EMBL" id="KAF6114540.1"/>
    </source>
</evidence>
<keyword evidence="1" id="KW-0472">Membrane</keyword>
<gene>
    <name evidence="3" type="ORF">HJG60_010517</name>
</gene>
<feature type="signal peptide" evidence="2">
    <location>
        <begin position="1"/>
        <end position="23"/>
    </location>
</feature>
<reference evidence="3 4" key="1">
    <citation type="journal article" date="2020" name="Nature">
        <title>Six reference-quality genomes reveal evolution of bat adaptations.</title>
        <authorList>
            <person name="Jebb D."/>
            <person name="Huang Z."/>
            <person name="Pippel M."/>
            <person name="Hughes G.M."/>
            <person name="Lavrichenko K."/>
            <person name="Devanna P."/>
            <person name="Winkler S."/>
            <person name="Jermiin L.S."/>
            <person name="Skirmuntt E.C."/>
            <person name="Katzourakis A."/>
            <person name="Burkitt-Gray L."/>
            <person name="Ray D.A."/>
            <person name="Sullivan K.A.M."/>
            <person name="Roscito J.G."/>
            <person name="Kirilenko B.M."/>
            <person name="Davalos L.M."/>
            <person name="Corthals A.P."/>
            <person name="Power M.L."/>
            <person name="Jones G."/>
            <person name="Ransome R.D."/>
            <person name="Dechmann D.K.N."/>
            <person name="Locatelli A.G."/>
            <person name="Puechmaille S.J."/>
            <person name="Fedrigo O."/>
            <person name="Jarvis E.D."/>
            <person name="Hiller M."/>
            <person name="Vernes S.C."/>
            <person name="Myers E.W."/>
            <person name="Teeling E.C."/>
        </authorList>
    </citation>
    <scope>NUCLEOTIDE SEQUENCE [LARGE SCALE GENOMIC DNA]</scope>
    <source>
        <strain evidence="3">Bat1K_MPI-CBG_1</strain>
    </source>
</reference>
<dbReference type="Proteomes" id="UP000664940">
    <property type="component" value="Unassembled WGS sequence"/>
</dbReference>